<keyword evidence="1" id="KW-0229">DNA integration</keyword>
<feature type="domain" description="Resolvase/invertase-type recombinase catalytic" evidence="7">
    <location>
        <begin position="6"/>
        <end position="154"/>
    </location>
</feature>
<dbReference type="Gene3D" id="3.40.50.1390">
    <property type="entry name" value="Resolvase, N-terminal catalytic domain"/>
    <property type="match status" value="1"/>
</dbReference>
<dbReference type="CDD" id="cd00338">
    <property type="entry name" value="Ser_Recombinase"/>
    <property type="match status" value="1"/>
</dbReference>
<dbReference type="PANTHER" id="PTHR30461:SF23">
    <property type="entry name" value="DNA RECOMBINASE-RELATED"/>
    <property type="match status" value="1"/>
</dbReference>
<dbReference type="SMART" id="SM00857">
    <property type="entry name" value="Resolvase"/>
    <property type="match status" value="1"/>
</dbReference>
<keyword evidence="6" id="KW-0175">Coiled coil</keyword>
<evidence type="ECO:0000256" key="4">
    <source>
        <dbReference type="PIRSR" id="PIRSR606118-50"/>
    </source>
</evidence>
<gene>
    <name evidence="9" type="ORF">NCTC8081_02633</name>
</gene>
<dbReference type="PROSITE" id="PS51737">
    <property type="entry name" value="RECOMBINASE_DNA_BIND"/>
    <property type="match status" value="1"/>
</dbReference>
<dbReference type="InterPro" id="IPR036162">
    <property type="entry name" value="Resolvase-like_N_sf"/>
</dbReference>
<evidence type="ECO:0000256" key="1">
    <source>
        <dbReference type="ARBA" id="ARBA00022908"/>
    </source>
</evidence>
<dbReference type="Gene3D" id="3.90.1750.20">
    <property type="entry name" value="Putative Large Serine Recombinase, Chain B, Domain 2"/>
    <property type="match status" value="1"/>
</dbReference>
<dbReference type="EMBL" id="UAWO01000002">
    <property type="protein sequence ID" value="SQC08696.1"/>
    <property type="molecule type" value="Genomic_DNA"/>
</dbReference>
<dbReference type="InterPro" id="IPR006119">
    <property type="entry name" value="Resolv_N"/>
</dbReference>
<evidence type="ECO:0000256" key="2">
    <source>
        <dbReference type="ARBA" id="ARBA00023125"/>
    </source>
</evidence>
<dbReference type="PROSITE" id="PS00397">
    <property type="entry name" value="RECOMBINASES_1"/>
    <property type="match status" value="1"/>
</dbReference>
<dbReference type="SUPFAM" id="SSF53041">
    <property type="entry name" value="Resolvase-like"/>
    <property type="match status" value="1"/>
</dbReference>
<evidence type="ECO:0000313" key="9">
    <source>
        <dbReference type="EMBL" id="SQC08696.1"/>
    </source>
</evidence>
<dbReference type="GO" id="GO:0015074">
    <property type="term" value="P:DNA integration"/>
    <property type="evidence" value="ECO:0007669"/>
    <property type="project" value="UniProtKB-KW"/>
</dbReference>
<dbReference type="InterPro" id="IPR011109">
    <property type="entry name" value="DNA_bind_recombinase_dom"/>
</dbReference>
<proteinExistence type="predicted"/>
<organism evidence="9 10">
    <name type="scientific">Clostridium perfringens</name>
    <dbReference type="NCBI Taxonomy" id="1502"/>
    <lineage>
        <taxon>Bacteria</taxon>
        <taxon>Bacillati</taxon>
        <taxon>Bacillota</taxon>
        <taxon>Clostridia</taxon>
        <taxon>Eubacteriales</taxon>
        <taxon>Clostridiaceae</taxon>
        <taxon>Clostridium</taxon>
    </lineage>
</organism>
<evidence type="ECO:0000256" key="3">
    <source>
        <dbReference type="ARBA" id="ARBA00023172"/>
    </source>
</evidence>
<dbReference type="PROSITE" id="PS51736">
    <property type="entry name" value="RECOMBINASES_3"/>
    <property type="match status" value="1"/>
</dbReference>
<dbReference type="GO" id="GO:0003677">
    <property type="term" value="F:DNA binding"/>
    <property type="evidence" value="ECO:0007669"/>
    <property type="project" value="UniProtKB-KW"/>
</dbReference>
<dbReference type="InterPro" id="IPR038109">
    <property type="entry name" value="DNA_bind_recomb_sf"/>
</dbReference>
<feature type="domain" description="Recombinase" evidence="8">
    <location>
        <begin position="161"/>
        <end position="292"/>
    </location>
</feature>
<dbReference type="Pfam" id="PF00239">
    <property type="entry name" value="Resolvase"/>
    <property type="match status" value="1"/>
</dbReference>
<dbReference type="PANTHER" id="PTHR30461">
    <property type="entry name" value="DNA-INVERTASE FROM LAMBDOID PROPHAGE"/>
    <property type="match status" value="1"/>
</dbReference>
<dbReference type="InterPro" id="IPR050639">
    <property type="entry name" value="SSR_resolvase"/>
</dbReference>
<evidence type="ECO:0000256" key="5">
    <source>
        <dbReference type="PROSITE-ProRule" id="PRU10137"/>
    </source>
</evidence>
<name>A0A2X3CA20_CLOPF</name>
<evidence type="ECO:0000259" key="7">
    <source>
        <dbReference type="PROSITE" id="PS51736"/>
    </source>
</evidence>
<protein>
    <submittedName>
        <fullName evidence="9">Site-specific DNA recombinase</fullName>
    </submittedName>
</protein>
<dbReference type="Pfam" id="PF07508">
    <property type="entry name" value="Recombinase"/>
    <property type="match status" value="1"/>
</dbReference>
<keyword evidence="2" id="KW-0238">DNA-binding</keyword>
<keyword evidence="3" id="KW-0233">DNA recombination</keyword>
<dbReference type="GO" id="GO:0000150">
    <property type="term" value="F:DNA strand exchange activity"/>
    <property type="evidence" value="ECO:0007669"/>
    <property type="project" value="InterPro"/>
</dbReference>
<dbReference type="AlphaFoldDB" id="A0A2X3CA20"/>
<evidence type="ECO:0000259" key="8">
    <source>
        <dbReference type="PROSITE" id="PS51737"/>
    </source>
</evidence>
<dbReference type="Proteomes" id="UP000250234">
    <property type="component" value="Unassembled WGS sequence"/>
</dbReference>
<sequence length="552" mass="63712">MEKKKKVAIYARVSTVEQAEEGYSIDEQERLLREYCDKHDLEVYKTYSDRGISGKDIKHRPELKEMLKDSEENKFNMVLVWKINRLSRKLADVLKMVELFEKNNVTFKSYSEPFETNTPAGKMQFQMMALIGEFERGTIAQNVKMGMLARAREGKWCGNRVLGYDIVPVEGSLNKKRKETKLVINEKEAETVKLIFNEYSNGNGYKAITNKLNKLGYKTKKGNNFSVGSIKDILTNPVYIGKIRYNVRQDWSEKRRKNINPNPIIVDGLHDAIISEELWDKVQKILESKKGKPARIYDGEYPLTGILKCPVCGAGMVIMRTTNKLKDGTKKRITYYACGNWKNKGTAVCNSNAIRVDKANEYVFGKIEELLSNEKMIKSIIENINNTRRSNVEPNKKKLEKIDKELSKLKSRKTKILEAYEDDLITKEELVERKSELDKNISALEEERQKLLITVTDENQIEISYDVIKEILQSFGRIMSNCTSREKQKMLLHMLVSEITIGKDREIDSIKLKINDGLIDYLSNEEEVPMKGASSFLIQNFRFGRMKLNLVI</sequence>
<feature type="coiled-coil region" evidence="6">
    <location>
        <begin position="399"/>
        <end position="454"/>
    </location>
</feature>
<reference evidence="9 10" key="1">
    <citation type="submission" date="2018-06" db="EMBL/GenBank/DDBJ databases">
        <authorList>
            <consortium name="Pathogen Informatics"/>
            <person name="Doyle S."/>
        </authorList>
    </citation>
    <scope>NUCLEOTIDE SEQUENCE [LARGE SCALE GENOMIC DNA]</scope>
    <source>
        <strain evidence="9 10">NCTC8081</strain>
    </source>
</reference>
<feature type="active site" description="O-(5'-phospho-DNA)-serine intermediate" evidence="4 5">
    <location>
        <position position="14"/>
    </location>
</feature>
<accession>A0A2X3CA20</accession>
<dbReference type="InterPro" id="IPR025827">
    <property type="entry name" value="Zn_ribbon_recom_dom"/>
</dbReference>
<evidence type="ECO:0000256" key="6">
    <source>
        <dbReference type="SAM" id="Coils"/>
    </source>
</evidence>
<dbReference type="InterPro" id="IPR006118">
    <property type="entry name" value="Recombinase_CS"/>
</dbReference>
<evidence type="ECO:0000313" key="10">
    <source>
        <dbReference type="Proteomes" id="UP000250234"/>
    </source>
</evidence>
<dbReference type="Pfam" id="PF13408">
    <property type="entry name" value="Zn_ribbon_recom"/>
    <property type="match status" value="1"/>
</dbReference>